<dbReference type="Gene3D" id="3.40.50.10140">
    <property type="entry name" value="Toll/interleukin-1 receptor homology (TIR) domain"/>
    <property type="match status" value="1"/>
</dbReference>
<dbReference type="Proteomes" id="UP001180825">
    <property type="component" value="Unassembled WGS sequence"/>
</dbReference>
<organism evidence="2 3">
    <name type="scientific">Roseateles asaccharophilus</name>
    <dbReference type="NCBI Taxonomy" id="582607"/>
    <lineage>
        <taxon>Bacteria</taxon>
        <taxon>Pseudomonadati</taxon>
        <taxon>Pseudomonadota</taxon>
        <taxon>Betaproteobacteria</taxon>
        <taxon>Burkholderiales</taxon>
        <taxon>Sphaerotilaceae</taxon>
        <taxon>Roseateles</taxon>
    </lineage>
</organism>
<dbReference type="InterPro" id="IPR000157">
    <property type="entry name" value="TIR_dom"/>
</dbReference>
<evidence type="ECO:0000313" key="2">
    <source>
        <dbReference type="EMBL" id="MDR7334618.1"/>
    </source>
</evidence>
<proteinExistence type="predicted"/>
<evidence type="ECO:0000259" key="1">
    <source>
        <dbReference type="Pfam" id="PF13676"/>
    </source>
</evidence>
<keyword evidence="3" id="KW-1185">Reference proteome</keyword>
<feature type="domain" description="TIR" evidence="1">
    <location>
        <begin position="291"/>
        <end position="402"/>
    </location>
</feature>
<accession>A0ABU2ADE8</accession>
<evidence type="ECO:0000313" key="3">
    <source>
        <dbReference type="Proteomes" id="UP001180825"/>
    </source>
</evidence>
<dbReference type="InterPro" id="IPR035897">
    <property type="entry name" value="Toll_tir_struct_dom_sf"/>
</dbReference>
<gene>
    <name evidence="2" type="ORF">J2X21_003774</name>
</gene>
<dbReference type="SUPFAM" id="SSF52540">
    <property type="entry name" value="P-loop containing nucleoside triphosphate hydrolases"/>
    <property type="match status" value="1"/>
</dbReference>
<reference evidence="2 3" key="1">
    <citation type="submission" date="2023-07" db="EMBL/GenBank/DDBJ databases">
        <title>Sorghum-associated microbial communities from plants grown in Nebraska, USA.</title>
        <authorList>
            <person name="Schachtman D."/>
        </authorList>
    </citation>
    <scope>NUCLEOTIDE SEQUENCE [LARGE SCALE GENOMIC DNA]</scope>
    <source>
        <strain evidence="2 3">BE316</strain>
    </source>
</reference>
<name>A0ABU2ADE8_9BURK</name>
<sequence>MKQLSARKKADVAEIQAMLANPVDLGTVVIDDFHRLSEKTKRDIADLMKTLADEAADHSKLVVLGITNAGQSLISFGRDLANRIEVIPFETNPEHKVEELIDKGEAALNIELNVRNDIISDSQGSFYIAQMLAYNTCLRAEIYEADEMRRLTEESYHAVKAQVMEQLARSFHDRAVAFARGTKLRREGRAPYLHLLHWLSQSKSWSINTLRETDRHPAQRGSVHQVVTKGFLADLIDSSDEIQQVLHFDPASHLLVVQDPQFIFYIRNLSWHQFAEEVGFISIEFPSRYDFALSFAGEDRDVAEALFAALSEHELEVFYDINEQHRILAADVEEYLAPIYQSEAQMVICVLGPAYPRKVWTKFESVQFKERFRSGEVIPILLSTVQVGAFDEVGRVGHLRWDRGADQKDQLDAVVGVLLEKCAQRRSGGRDEARWVVPLPE</sequence>
<protein>
    <recommendedName>
        <fullName evidence="1">TIR domain-containing protein</fullName>
    </recommendedName>
</protein>
<dbReference type="SUPFAM" id="SSF52200">
    <property type="entry name" value="Toll/Interleukin receptor TIR domain"/>
    <property type="match status" value="1"/>
</dbReference>
<dbReference type="InterPro" id="IPR027417">
    <property type="entry name" value="P-loop_NTPase"/>
</dbReference>
<comment type="caution">
    <text evidence="2">The sequence shown here is derived from an EMBL/GenBank/DDBJ whole genome shotgun (WGS) entry which is preliminary data.</text>
</comment>
<dbReference type="Pfam" id="PF13676">
    <property type="entry name" value="TIR_2"/>
    <property type="match status" value="1"/>
</dbReference>
<dbReference type="EMBL" id="JAVDXV010000007">
    <property type="protein sequence ID" value="MDR7334618.1"/>
    <property type="molecule type" value="Genomic_DNA"/>
</dbReference>